<evidence type="ECO:0000313" key="3">
    <source>
        <dbReference type="Proteomes" id="UP000802098"/>
    </source>
</evidence>
<keyword evidence="3" id="KW-1185">Reference proteome</keyword>
<organism evidence="2 3">
    <name type="scientific">Rubrivivax benzoatilyticus</name>
    <dbReference type="NCBI Taxonomy" id="316997"/>
    <lineage>
        <taxon>Bacteria</taxon>
        <taxon>Pseudomonadati</taxon>
        <taxon>Pseudomonadota</taxon>
        <taxon>Betaproteobacteria</taxon>
        <taxon>Burkholderiales</taxon>
        <taxon>Sphaerotilaceae</taxon>
        <taxon>Rubrivivax</taxon>
    </lineage>
</organism>
<proteinExistence type="predicted"/>
<dbReference type="RefSeq" id="WP_009858734.1">
    <property type="nucleotide sequence ID" value="NZ_JAAOCD010000006.1"/>
</dbReference>
<feature type="domain" description="Microcin J25-processing protein McjB C-terminal" evidence="1">
    <location>
        <begin position="125"/>
        <end position="237"/>
    </location>
</feature>
<evidence type="ECO:0000313" key="2">
    <source>
        <dbReference type="EMBL" id="NHK99312.1"/>
    </source>
</evidence>
<dbReference type="NCBIfam" id="NF033537">
    <property type="entry name" value="lasso_biosyn_B2"/>
    <property type="match status" value="1"/>
</dbReference>
<comment type="caution">
    <text evidence="2">The sequence shown here is derived from an EMBL/GenBank/DDBJ whole genome shotgun (WGS) entry which is preliminary data.</text>
</comment>
<dbReference type="InterPro" id="IPR053521">
    <property type="entry name" value="McjB-like"/>
</dbReference>
<sequence>MNSALCLAPHVRACACEGQVILLDLRRSRYLGVPGARFARLAPFVRGWPQATETPQAATLTPSEVEALAAPLLRHGLVTAGAAPPVARQPLPEANESLNADELITAARLAPARALRIASACTSAALRLRWQSLDTIAARLVARRRRPAAERARPGEPAQLREAVAAYLRLRPLLLTAQDRCLHDSLSLAGFLASEGWFPHWVIGVTARPFAAHAWVQSDGLVLSDLHENVRRYTPILVA</sequence>
<evidence type="ECO:0000259" key="1">
    <source>
        <dbReference type="Pfam" id="PF13471"/>
    </source>
</evidence>
<name>A0ABX0HZM2_9BURK</name>
<dbReference type="EMBL" id="JAAOCD010000006">
    <property type="protein sequence ID" value="NHK99312.1"/>
    <property type="molecule type" value="Genomic_DNA"/>
</dbReference>
<accession>A0ABX0HZM2</accession>
<reference evidence="2 3" key="1">
    <citation type="submission" date="2020-03" db="EMBL/GenBank/DDBJ databases">
        <title>Rubrivivax benzoatilyticus JA2 (sequenced after 10 years sub-culturing).</title>
        <authorList>
            <person name="Gupta D."/>
            <person name="Chintalapati S."/>
            <person name="Chintalapati V.R."/>
        </authorList>
    </citation>
    <scope>NUCLEOTIDE SEQUENCE [LARGE SCALE GENOMIC DNA]</scope>
    <source>
        <strain evidence="2 3">JA2-Mal</strain>
    </source>
</reference>
<dbReference type="InterPro" id="IPR032708">
    <property type="entry name" value="McjB_C"/>
</dbReference>
<protein>
    <submittedName>
        <fullName evidence="2">Lasso peptide biosynthesis B2 protein</fullName>
    </submittedName>
</protein>
<dbReference type="Proteomes" id="UP000802098">
    <property type="component" value="Unassembled WGS sequence"/>
</dbReference>
<gene>
    <name evidence="2" type="ORF">G7087_13085</name>
</gene>
<dbReference type="Pfam" id="PF13471">
    <property type="entry name" value="Transglut_core3"/>
    <property type="match status" value="1"/>
</dbReference>